<reference evidence="6 7" key="1">
    <citation type="journal article" date="2013" name="Genome Announc.">
        <title>Genome sequences for three denitrifying bacterial strains isolated from a uranium- and nitrate-contaminated subsurface environment.</title>
        <authorList>
            <person name="Venkatramanan R."/>
            <person name="Prakash O."/>
            <person name="Woyke T."/>
            <person name="Chain P."/>
            <person name="Goodwin L.A."/>
            <person name="Watson D."/>
            <person name="Brooks S."/>
            <person name="Kostka J.E."/>
            <person name="Green S.J."/>
        </authorList>
    </citation>
    <scope>NUCLEOTIDE SEQUENCE [LARGE SCALE GENOMIC DNA]</scope>
    <source>
        <strain evidence="6 7">1NES1</strain>
    </source>
</reference>
<comment type="cofactor">
    <cofactor evidence="1">
        <name>FMN</name>
        <dbReference type="ChEBI" id="CHEBI:58210"/>
    </cofactor>
</comment>
<feature type="domain" description="Flavin reductase like" evidence="5">
    <location>
        <begin position="19"/>
        <end position="173"/>
    </location>
</feature>
<dbReference type="InterPro" id="IPR012349">
    <property type="entry name" value="Split_barrel_FMN-bd"/>
</dbReference>
<dbReference type="PANTHER" id="PTHR33798">
    <property type="entry name" value="FLAVOPROTEIN OXYGENASE"/>
    <property type="match status" value="1"/>
</dbReference>
<evidence type="ECO:0000256" key="1">
    <source>
        <dbReference type="ARBA" id="ARBA00001917"/>
    </source>
</evidence>
<dbReference type="eggNOG" id="COG1853">
    <property type="taxonomic scope" value="Bacteria"/>
</dbReference>
<organism evidence="6 7">
    <name type="scientific">Hyphomicrobium denitrificans 1NES1</name>
    <dbReference type="NCBI Taxonomy" id="670307"/>
    <lineage>
        <taxon>Bacteria</taxon>
        <taxon>Pseudomonadati</taxon>
        <taxon>Pseudomonadota</taxon>
        <taxon>Alphaproteobacteria</taxon>
        <taxon>Hyphomicrobiales</taxon>
        <taxon>Hyphomicrobiaceae</taxon>
        <taxon>Hyphomicrobium</taxon>
    </lineage>
</organism>
<evidence type="ECO:0000256" key="3">
    <source>
        <dbReference type="ARBA" id="ARBA00022643"/>
    </source>
</evidence>
<dbReference type="GO" id="GO:0010181">
    <property type="term" value="F:FMN binding"/>
    <property type="evidence" value="ECO:0007669"/>
    <property type="project" value="InterPro"/>
</dbReference>
<keyword evidence="2" id="KW-0285">Flavoprotein</keyword>
<evidence type="ECO:0000313" key="7">
    <source>
        <dbReference type="Proteomes" id="UP000005952"/>
    </source>
</evidence>
<dbReference type="AlphaFoldDB" id="N0B6V6"/>
<comment type="similarity">
    <text evidence="4">Belongs to the flavoredoxin family.</text>
</comment>
<evidence type="ECO:0000259" key="5">
    <source>
        <dbReference type="SMART" id="SM00903"/>
    </source>
</evidence>
<evidence type="ECO:0000313" key="6">
    <source>
        <dbReference type="EMBL" id="AGK59349.1"/>
    </source>
</evidence>
<evidence type="ECO:0000256" key="2">
    <source>
        <dbReference type="ARBA" id="ARBA00022630"/>
    </source>
</evidence>
<dbReference type="GO" id="GO:0016646">
    <property type="term" value="F:oxidoreductase activity, acting on the CH-NH group of donors, NAD or NADP as acceptor"/>
    <property type="evidence" value="ECO:0007669"/>
    <property type="project" value="UniProtKB-ARBA"/>
</dbReference>
<protein>
    <submittedName>
        <fullName evidence="6">Flavin reductase</fullName>
    </submittedName>
</protein>
<keyword evidence="3" id="KW-0288">FMN</keyword>
<dbReference type="OrthoDB" id="9783347at2"/>
<accession>N0B6V6</accession>
<dbReference type="SMART" id="SM00903">
    <property type="entry name" value="Flavin_Reduct"/>
    <property type="match status" value="1"/>
</dbReference>
<dbReference type="InterPro" id="IPR002563">
    <property type="entry name" value="Flavin_Rdtase-like_dom"/>
</dbReference>
<dbReference type="EMBL" id="CP005587">
    <property type="protein sequence ID" value="AGK59349.1"/>
    <property type="molecule type" value="Genomic_DNA"/>
</dbReference>
<proteinExistence type="inferred from homology"/>
<gene>
    <name evidence="6" type="ORF">HYPDE_38388</name>
</gene>
<dbReference type="STRING" id="670307.HYPDE_38388"/>
<keyword evidence="7" id="KW-1185">Reference proteome</keyword>
<name>N0B6V6_9HYPH</name>
<dbReference type="RefSeq" id="WP_015599364.1">
    <property type="nucleotide sequence ID" value="NC_021172.1"/>
</dbReference>
<evidence type="ECO:0000256" key="4">
    <source>
        <dbReference type="ARBA" id="ARBA00038054"/>
    </source>
</evidence>
<dbReference type="HOGENOM" id="CLU_059021_3_1_5"/>
<dbReference type="Proteomes" id="UP000005952">
    <property type="component" value="Chromosome"/>
</dbReference>
<dbReference type="KEGG" id="hdt:HYPDE_38388"/>
<sequence length="216" mass="23731">MEFDFEQLAADDRYKILTSTIVSRPIAWVTTLSKNGVRNAAPFSFFNAMSKTPPIVAIGIQANANGSMKDSACNILDTQEFVVNLVPRLAAEAMNLTSIDAPSHVDELSLAKLETMPSVKVKPERIAISPVAFECRLHTPIEVAPSQLIILGEIVQAHVSDEFVLDPEKHYIDTPALHLVGRMHGRGWYTTTDAVFQIQRPEPYAALSTGRTASTR</sequence>
<dbReference type="SUPFAM" id="SSF50475">
    <property type="entry name" value="FMN-binding split barrel"/>
    <property type="match status" value="1"/>
</dbReference>
<dbReference type="PANTHER" id="PTHR33798:SF5">
    <property type="entry name" value="FLAVIN REDUCTASE LIKE DOMAIN-CONTAINING PROTEIN"/>
    <property type="match status" value="1"/>
</dbReference>
<dbReference type="Pfam" id="PF01613">
    <property type="entry name" value="Flavin_Reduct"/>
    <property type="match status" value="1"/>
</dbReference>
<dbReference type="Gene3D" id="2.30.110.10">
    <property type="entry name" value="Electron Transport, Fmn-binding Protein, Chain A"/>
    <property type="match status" value="1"/>
</dbReference>